<dbReference type="Proteomes" id="UP000061348">
    <property type="component" value="Unassembled WGS sequence"/>
</dbReference>
<name>A0A125QII6_PSEFL</name>
<reference evidence="1 2" key="1">
    <citation type="submission" date="2015-05" db="EMBL/GenBank/DDBJ databases">
        <title>A genomic and transcriptomic approach to investigate the blue pigment phenotype in Pseudomonas fluorescens.</title>
        <authorList>
            <person name="Andreani N.A."/>
            <person name="Cardazzo B."/>
        </authorList>
    </citation>
    <scope>NUCLEOTIDE SEQUENCE [LARGE SCALE GENOMIC DNA]</scope>
    <source>
        <strain evidence="1 2">Ps_22</strain>
    </source>
</reference>
<proteinExistence type="predicted"/>
<gene>
    <name evidence="1" type="ORF">PFLmoz3_02456</name>
</gene>
<sequence>MQMPLPATMSMPSLTMMRARSVTWYLAMAEITDGFSPASRDATDTLRTASQAYRCPAMRASGACTPSNLPMGRPNCLRIAA</sequence>
<dbReference type="EMBL" id="LCYA01000066">
    <property type="protein sequence ID" value="KWV87762.1"/>
    <property type="molecule type" value="Genomic_DNA"/>
</dbReference>
<evidence type="ECO:0000313" key="2">
    <source>
        <dbReference type="Proteomes" id="UP000061348"/>
    </source>
</evidence>
<evidence type="ECO:0000313" key="1">
    <source>
        <dbReference type="EMBL" id="KWV87762.1"/>
    </source>
</evidence>
<comment type="caution">
    <text evidence="1">The sequence shown here is derived from an EMBL/GenBank/DDBJ whole genome shotgun (WGS) entry which is preliminary data.</text>
</comment>
<dbReference type="AlphaFoldDB" id="A0A125QII6"/>
<organism evidence="1 2">
    <name type="scientific">Pseudomonas fluorescens</name>
    <dbReference type="NCBI Taxonomy" id="294"/>
    <lineage>
        <taxon>Bacteria</taxon>
        <taxon>Pseudomonadati</taxon>
        <taxon>Pseudomonadota</taxon>
        <taxon>Gammaproteobacteria</taxon>
        <taxon>Pseudomonadales</taxon>
        <taxon>Pseudomonadaceae</taxon>
        <taxon>Pseudomonas</taxon>
    </lineage>
</organism>
<protein>
    <submittedName>
        <fullName evidence="1">Uncharacterized protein</fullName>
    </submittedName>
</protein>
<accession>A0A125QII6</accession>